<organism evidence="1 2">
    <name type="scientific">Dyadobacter jejuensis</name>
    <dbReference type="NCBI Taxonomy" id="1082580"/>
    <lineage>
        <taxon>Bacteria</taxon>
        <taxon>Pseudomonadati</taxon>
        <taxon>Bacteroidota</taxon>
        <taxon>Cytophagia</taxon>
        <taxon>Cytophagales</taxon>
        <taxon>Spirosomataceae</taxon>
        <taxon>Dyadobacter</taxon>
    </lineage>
</organism>
<accession>A0A316AL79</accession>
<name>A0A316AL79_9BACT</name>
<protein>
    <submittedName>
        <fullName evidence="1">Uncharacterized protein</fullName>
    </submittedName>
</protein>
<evidence type="ECO:0000313" key="2">
    <source>
        <dbReference type="Proteomes" id="UP000245880"/>
    </source>
</evidence>
<keyword evidence="2" id="KW-1185">Reference proteome</keyword>
<dbReference type="Proteomes" id="UP000245880">
    <property type="component" value="Unassembled WGS sequence"/>
</dbReference>
<proteinExistence type="predicted"/>
<comment type="caution">
    <text evidence="1">The sequence shown here is derived from an EMBL/GenBank/DDBJ whole genome shotgun (WGS) entry which is preliminary data.</text>
</comment>
<dbReference type="AlphaFoldDB" id="A0A316AL79"/>
<reference evidence="1 2" key="1">
    <citation type="submission" date="2018-03" db="EMBL/GenBank/DDBJ databases">
        <title>Genomic Encyclopedia of Archaeal and Bacterial Type Strains, Phase II (KMG-II): from individual species to whole genera.</title>
        <authorList>
            <person name="Goeker M."/>
        </authorList>
    </citation>
    <scope>NUCLEOTIDE SEQUENCE [LARGE SCALE GENOMIC DNA]</scope>
    <source>
        <strain evidence="1 2">DSM 100346</strain>
    </source>
</reference>
<dbReference type="EMBL" id="QGDT01000005">
    <property type="protein sequence ID" value="PWJ58009.1"/>
    <property type="molecule type" value="Genomic_DNA"/>
</dbReference>
<sequence length="115" mass="13550">MSPEVYTWFLQAYKSYLFFHNWTCLLTFLSPKNGLSRVYCLKVDSMAWDRHRAGGGNDGFQPGGPLPENGFDKFWLKSTLRMLDVSRIIQTFDLYMKRVFVYKSKCIVWINKKFG</sequence>
<evidence type="ECO:0000313" key="1">
    <source>
        <dbReference type="EMBL" id="PWJ58009.1"/>
    </source>
</evidence>
<gene>
    <name evidence="1" type="ORF">CLV98_105189</name>
</gene>